<dbReference type="InterPro" id="IPR020084">
    <property type="entry name" value="NUDIX_hydrolase_CS"/>
</dbReference>
<dbReference type="Proteomes" id="UP001518925">
    <property type="component" value="Unassembled WGS sequence"/>
</dbReference>
<dbReference type="InterPro" id="IPR015797">
    <property type="entry name" value="NUDIX_hydrolase-like_dom_sf"/>
</dbReference>
<protein>
    <submittedName>
        <fullName evidence="4">NUDIX domain-containing protein</fullName>
    </submittedName>
</protein>
<dbReference type="Pfam" id="PF00293">
    <property type="entry name" value="NUDIX"/>
    <property type="match status" value="1"/>
</dbReference>
<reference evidence="4 5" key="1">
    <citation type="submission" date="2021-02" db="EMBL/GenBank/DDBJ databases">
        <title>Bacillus sp. RD4P76, an endophyte from a halophyte.</title>
        <authorList>
            <person name="Sun J.-Q."/>
        </authorList>
    </citation>
    <scope>NUCLEOTIDE SEQUENCE [LARGE SCALE GENOMIC DNA]</scope>
    <source>
        <strain evidence="4 5">RD4P76</strain>
    </source>
</reference>
<gene>
    <name evidence="4" type="ORF">JR050_09125</name>
</gene>
<sequence>MPAGSMELNESIYETLTREVKEETGIDVQKATLIAIYTGPHKSIVNHFGDEYQMFEFLFLVDEWSGTLLKETHETQNANFFFAR</sequence>
<proteinExistence type="predicted"/>
<dbReference type="Gene3D" id="3.90.79.10">
    <property type="entry name" value="Nucleoside Triphosphate Pyrophosphohydrolase"/>
    <property type="match status" value="1"/>
</dbReference>
<dbReference type="PROSITE" id="PS00893">
    <property type="entry name" value="NUDIX_BOX"/>
    <property type="match status" value="1"/>
</dbReference>
<dbReference type="EMBL" id="JAFELM010000028">
    <property type="protein sequence ID" value="MBM6617827.1"/>
    <property type="molecule type" value="Genomic_DNA"/>
</dbReference>
<keyword evidence="2" id="KW-0378">Hydrolase</keyword>
<keyword evidence="5" id="KW-1185">Reference proteome</keyword>
<evidence type="ECO:0000313" key="5">
    <source>
        <dbReference type="Proteomes" id="UP001518925"/>
    </source>
</evidence>
<comment type="cofactor">
    <cofactor evidence="1">
        <name>Mg(2+)</name>
        <dbReference type="ChEBI" id="CHEBI:18420"/>
    </cofactor>
</comment>
<evidence type="ECO:0000256" key="1">
    <source>
        <dbReference type="ARBA" id="ARBA00001946"/>
    </source>
</evidence>
<name>A0ABS2DH64_9BACI</name>
<dbReference type="SUPFAM" id="SSF55811">
    <property type="entry name" value="Nudix"/>
    <property type="match status" value="1"/>
</dbReference>
<evidence type="ECO:0000313" key="4">
    <source>
        <dbReference type="EMBL" id="MBM6617827.1"/>
    </source>
</evidence>
<evidence type="ECO:0000259" key="3">
    <source>
        <dbReference type="PROSITE" id="PS51462"/>
    </source>
</evidence>
<dbReference type="PANTHER" id="PTHR43046">
    <property type="entry name" value="GDP-MANNOSE MANNOSYL HYDROLASE"/>
    <property type="match status" value="1"/>
</dbReference>
<dbReference type="InterPro" id="IPR000086">
    <property type="entry name" value="NUDIX_hydrolase_dom"/>
</dbReference>
<dbReference type="PANTHER" id="PTHR43046:SF2">
    <property type="entry name" value="8-OXO-DGTP DIPHOSPHATASE-RELATED"/>
    <property type="match status" value="1"/>
</dbReference>
<accession>A0ABS2DH64</accession>
<organism evidence="4 5">
    <name type="scientific">Bacillus suaedaesalsae</name>
    <dbReference type="NCBI Taxonomy" id="2810349"/>
    <lineage>
        <taxon>Bacteria</taxon>
        <taxon>Bacillati</taxon>
        <taxon>Bacillota</taxon>
        <taxon>Bacilli</taxon>
        <taxon>Bacillales</taxon>
        <taxon>Bacillaceae</taxon>
        <taxon>Bacillus</taxon>
    </lineage>
</organism>
<dbReference type="PROSITE" id="PS51462">
    <property type="entry name" value="NUDIX"/>
    <property type="match status" value="1"/>
</dbReference>
<evidence type="ECO:0000256" key="2">
    <source>
        <dbReference type="ARBA" id="ARBA00022801"/>
    </source>
</evidence>
<comment type="caution">
    <text evidence="4">The sequence shown here is derived from an EMBL/GenBank/DDBJ whole genome shotgun (WGS) entry which is preliminary data.</text>
</comment>
<feature type="domain" description="Nudix hydrolase" evidence="3">
    <location>
        <begin position="1"/>
        <end position="84"/>
    </location>
</feature>